<dbReference type="Pfam" id="PF06781">
    <property type="entry name" value="CrgA"/>
    <property type="match status" value="1"/>
</dbReference>
<comment type="subcellular location">
    <subcellularLocation>
        <location evidence="7">Cell membrane</location>
        <topology evidence="7">Multi-pass membrane protein</topology>
    </subcellularLocation>
</comment>
<evidence type="ECO:0000313" key="10">
    <source>
        <dbReference type="Proteomes" id="UP000245753"/>
    </source>
</evidence>
<dbReference type="NCBIfam" id="NF002593">
    <property type="entry name" value="PRK02251.1-2"/>
    <property type="match status" value="1"/>
</dbReference>
<name>A0A2U2MRW0_9BIFI</name>
<comment type="caution">
    <text evidence="9">The sequence shown here is derived from an EMBL/GenBank/DDBJ whole genome shotgun (WGS) entry which is preliminary data.</text>
</comment>
<feature type="compositionally biased region" description="Basic and acidic residues" evidence="8">
    <location>
        <begin position="65"/>
        <end position="87"/>
    </location>
</feature>
<sequence length="208" mass="22626">MAEQDEQKLDETTTTDDAVTETTAETVADTTDADVTDADAKATEAKADDVEASETDADTTDADTTDVKDGGSDKADDSKGSDKADDSKGDDEDTKDDGDSADTYGISMDKVEAVLSKSADENAMTPQMRKMFARQQESTKRVEESIKGTKSNPSWFVPVFCALLIIGLVWVVVFYMTGKYPIPGIDNWNLAIGFAIMLVGFLMTMWWH</sequence>
<proteinExistence type="inferred from homology"/>
<dbReference type="OrthoDB" id="5189646at2"/>
<dbReference type="GO" id="GO:0051301">
    <property type="term" value="P:cell division"/>
    <property type="evidence" value="ECO:0007669"/>
    <property type="project" value="UniProtKB-UniRule"/>
</dbReference>
<feature type="transmembrane region" description="Helical" evidence="7">
    <location>
        <begin position="188"/>
        <end position="207"/>
    </location>
</feature>
<reference evidence="9 10" key="1">
    <citation type="journal article" date="2018" name="Int. J. Syst. Evol. Microbiol.">
        <title>Bifidobacterium catulorum sp. nov., a novel taxon from the faeces of the baby common marmoset (Callithrix jacchus).</title>
        <authorList>
            <person name="Modesto M."/>
            <person name="Michelini S."/>
            <person name="Oki K."/>
            <person name="Biavati B."/>
            <person name="Watanabe K."/>
            <person name="Mattarelli P."/>
        </authorList>
    </citation>
    <scope>NUCLEOTIDE SEQUENCE [LARGE SCALE GENOMIC DNA]</scope>
    <source>
        <strain evidence="9 10">MRM 8.19</strain>
    </source>
</reference>
<protein>
    <recommendedName>
        <fullName evidence="7">Cell division protein CrgA</fullName>
    </recommendedName>
</protein>
<keyword evidence="5 7" id="KW-0472">Membrane</keyword>
<keyword evidence="1 7" id="KW-1003">Cell membrane</keyword>
<evidence type="ECO:0000256" key="8">
    <source>
        <dbReference type="SAM" id="MobiDB-lite"/>
    </source>
</evidence>
<keyword evidence="10" id="KW-1185">Reference proteome</keyword>
<comment type="function">
    <text evidence="7">Involved in cell division.</text>
</comment>
<evidence type="ECO:0000256" key="1">
    <source>
        <dbReference type="ARBA" id="ARBA00022475"/>
    </source>
</evidence>
<feature type="compositionally biased region" description="Low complexity" evidence="8">
    <location>
        <begin position="15"/>
        <end position="30"/>
    </location>
</feature>
<feature type="compositionally biased region" description="Acidic residues" evidence="8">
    <location>
        <begin position="50"/>
        <end position="64"/>
    </location>
</feature>
<dbReference type="GO" id="GO:0005886">
    <property type="term" value="C:plasma membrane"/>
    <property type="evidence" value="ECO:0007669"/>
    <property type="project" value="UniProtKB-SubCell"/>
</dbReference>
<gene>
    <name evidence="7" type="primary">crgA</name>
    <name evidence="9" type="ORF">DF200_06885</name>
</gene>
<feature type="compositionally biased region" description="Basic and acidic residues" evidence="8">
    <location>
        <begin position="38"/>
        <end position="49"/>
    </location>
</feature>
<evidence type="ECO:0000256" key="2">
    <source>
        <dbReference type="ARBA" id="ARBA00022618"/>
    </source>
</evidence>
<dbReference type="InterPro" id="IPR009619">
    <property type="entry name" value="CrgA"/>
</dbReference>
<keyword evidence="4 7" id="KW-1133">Transmembrane helix</keyword>
<keyword evidence="6 7" id="KW-0131">Cell cycle</keyword>
<dbReference type="HAMAP" id="MF_00631">
    <property type="entry name" value="CrgA"/>
    <property type="match status" value="1"/>
</dbReference>
<comment type="similarity">
    <text evidence="7">Belongs to the CrgA family.</text>
</comment>
<evidence type="ECO:0000313" key="9">
    <source>
        <dbReference type="EMBL" id="PWG59597.1"/>
    </source>
</evidence>
<organism evidence="9 10">
    <name type="scientific">Bifidobacterium catulorum</name>
    <dbReference type="NCBI Taxonomy" id="1630173"/>
    <lineage>
        <taxon>Bacteria</taxon>
        <taxon>Bacillati</taxon>
        <taxon>Actinomycetota</taxon>
        <taxon>Actinomycetes</taxon>
        <taxon>Bifidobacteriales</taxon>
        <taxon>Bifidobacteriaceae</taxon>
        <taxon>Bifidobacterium</taxon>
    </lineage>
</organism>
<accession>A0A2U2MRW0</accession>
<keyword evidence="3 7" id="KW-0812">Transmembrane</keyword>
<evidence type="ECO:0000256" key="3">
    <source>
        <dbReference type="ARBA" id="ARBA00022692"/>
    </source>
</evidence>
<dbReference type="EMBL" id="QFFN01000017">
    <property type="protein sequence ID" value="PWG59597.1"/>
    <property type="molecule type" value="Genomic_DNA"/>
</dbReference>
<feature type="compositionally biased region" description="Basic and acidic residues" evidence="8">
    <location>
        <begin position="1"/>
        <end position="11"/>
    </location>
</feature>
<dbReference type="Proteomes" id="UP000245753">
    <property type="component" value="Unassembled WGS sequence"/>
</dbReference>
<feature type="compositionally biased region" description="Acidic residues" evidence="8">
    <location>
        <begin position="88"/>
        <end position="100"/>
    </location>
</feature>
<feature type="transmembrane region" description="Helical" evidence="7">
    <location>
        <begin position="155"/>
        <end position="176"/>
    </location>
</feature>
<keyword evidence="2 7" id="KW-0132">Cell division</keyword>
<dbReference type="AlphaFoldDB" id="A0A2U2MRW0"/>
<feature type="region of interest" description="Disordered" evidence="8">
    <location>
        <begin position="1"/>
        <end position="104"/>
    </location>
</feature>
<evidence type="ECO:0000256" key="6">
    <source>
        <dbReference type="ARBA" id="ARBA00023306"/>
    </source>
</evidence>
<evidence type="ECO:0000256" key="7">
    <source>
        <dbReference type="HAMAP-Rule" id="MF_00631"/>
    </source>
</evidence>
<evidence type="ECO:0000256" key="5">
    <source>
        <dbReference type="ARBA" id="ARBA00023136"/>
    </source>
</evidence>
<evidence type="ECO:0000256" key="4">
    <source>
        <dbReference type="ARBA" id="ARBA00022989"/>
    </source>
</evidence>